<dbReference type="Proteomes" id="UP000824120">
    <property type="component" value="Chromosome 5"/>
</dbReference>
<dbReference type="EMBL" id="JACXVP010000005">
    <property type="protein sequence ID" value="KAG5606099.1"/>
    <property type="molecule type" value="Genomic_DNA"/>
</dbReference>
<feature type="compositionally biased region" description="Basic and acidic residues" evidence="1">
    <location>
        <begin position="31"/>
        <end position="42"/>
    </location>
</feature>
<reference evidence="2 3" key="1">
    <citation type="submission" date="2020-09" db="EMBL/GenBank/DDBJ databases">
        <title>De no assembly of potato wild relative species, Solanum commersonii.</title>
        <authorList>
            <person name="Cho K."/>
        </authorList>
    </citation>
    <scope>NUCLEOTIDE SEQUENCE [LARGE SCALE GENOMIC DNA]</scope>
    <source>
        <strain evidence="2">LZ3.2</strain>
        <tissue evidence="2">Leaf</tissue>
    </source>
</reference>
<feature type="compositionally biased region" description="Basic residues" evidence="1">
    <location>
        <begin position="20"/>
        <end position="30"/>
    </location>
</feature>
<gene>
    <name evidence="2" type="ORF">H5410_027591</name>
</gene>
<evidence type="ECO:0000256" key="1">
    <source>
        <dbReference type="SAM" id="MobiDB-lite"/>
    </source>
</evidence>
<protein>
    <submittedName>
        <fullName evidence="2">Uncharacterized protein</fullName>
    </submittedName>
</protein>
<organism evidence="2 3">
    <name type="scientific">Solanum commersonii</name>
    <name type="common">Commerson's wild potato</name>
    <name type="synonym">Commerson's nightshade</name>
    <dbReference type="NCBI Taxonomy" id="4109"/>
    <lineage>
        <taxon>Eukaryota</taxon>
        <taxon>Viridiplantae</taxon>
        <taxon>Streptophyta</taxon>
        <taxon>Embryophyta</taxon>
        <taxon>Tracheophyta</taxon>
        <taxon>Spermatophyta</taxon>
        <taxon>Magnoliopsida</taxon>
        <taxon>eudicotyledons</taxon>
        <taxon>Gunneridae</taxon>
        <taxon>Pentapetalae</taxon>
        <taxon>asterids</taxon>
        <taxon>lamiids</taxon>
        <taxon>Solanales</taxon>
        <taxon>Solanaceae</taxon>
        <taxon>Solanoideae</taxon>
        <taxon>Solaneae</taxon>
        <taxon>Solanum</taxon>
    </lineage>
</organism>
<feature type="region of interest" description="Disordered" evidence="1">
    <location>
        <begin position="1"/>
        <end position="72"/>
    </location>
</feature>
<evidence type="ECO:0000313" key="2">
    <source>
        <dbReference type="EMBL" id="KAG5606099.1"/>
    </source>
</evidence>
<keyword evidence="3" id="KW-1185">Reference proteome</keyword>
<name>A0A9J5YZL4_SOLCO</name>
<accession>A0A9J5YZL4</accession>
<evidence type="ECO:0000313" key="3">
    <source>
        <dbReference type="Proteomes" id="UP000824120"/>
    </source>
</evidence>
<sequence>MKGNKTKVTWKLATKDNLYNKRKKNGKHKNEKNNKQQEEKAQKAVWRPISPHNRRTTQQAGITNNPNHNSFTNLNMQELQHEDMEEPTKDGTTQTQGAIDMCVTDPNQAPQSLKKGNKEYNKNICIGSMLPSPIPPNNVNIDCNVEVEGGWMGEVRRYILTCRKGDNIQKLLRVQKNNRVTLLKEARRIMNRPMKYLKLKNPSNRQAKGRMTIKEG</sequence>
<dbReference type="AlphaFoldDB" id="A0A9J5YZL4"/>
<proteinExistence type="predicted"/>
<comment type="caution">
    <text evidence="2">The sequence shown here is derived from an EMBL/GenBank/DDBJ whole genome shotgun (WGS) entry which is preliminary data.</text>
</comment>
<feature type="compositionally biased region" description="Polar residues" evidence="1">
    <location>
        <begin position="56"/>
        <end position="72"/>
    </location>
</feature>